<evidence type="ECO:0000256" key="1">
    <source>
        <dbReference type="SAM" id="MobiDB-lite"/>
    </source>
</evidence>
<reference evidence="2" key="1">
    <citation type="submission" date="2023-10" db="EMBL/GenBank/DDBJ databases">
        <authorList>
            <person name="Chen Y."/>
            <person name="Shah S."/>
            <person name="Dougan E. K."/>
            <person name="Thang M."/>
            <person name="Chan C."/>
        </authorList>
    </citation>
    <scope>NUCLEOTIDE SEQUENCE [LARGE SCALE GENOMIC DNA]</scope>
</reference>
<sequence length="112" mass="11948">MSAIVSSFSSAQTCGERRYWTPSARGTAGRSRACTTSASGTWQSRCWPPSPRLSQHPGNGRQPLEFDARLVPYRATGADVHVSFQRVGEVRMAKRAPAEEAAGTLGPGPSDA</sequence>
<feature type="non-terminal residue" evidence="2">
    <location>
        <position position="112"/>
    </location>
</feature>
<proteinExistence type="predicted"/>
<accession>A0ABN9PA73</accession>
<feature type="compositionally biased region" description="Polar residues" evidence="1">
    <location>
        <begin position="33"/>
        <end position="44"/>
    </location>
</feature>
<protein>
    <submittedName>
        <fullName evidence="2">Uncharacterized protein</fullName>
    </submittedName>
</protein>
<organism evidence="2 3">
    <name type="scientific">Prorocentrum cordatum</name>
    <dbReference type="NCBI Taxonomy" id="2364126"/>
    <lineage>
        <taxon>Eukaryota</taxon>
        <taxon>Sar</taxon>
        <taxon>Alveolata</taxon>
        <taxon>Dinophyceae</taxon>
        <taxon>Prorocentrales</taxon>
        <taxon>Prorocentraceae</taxon>
        <taxon>Prorocentrum</taxon>
    </lineage>
</organism>
<feature type="region of interest" description="Disordered" evidence="1">
    <location>
        <begin position="21"/>
        <end position="63"/>
    </location>
</feature>
<evidence type="ECO:0000313" key="3">
    <source>
        <dbReference type="Proteomes" id="UP001189429"/>
    </source>
</evidence>
<comment type="caution">
    <text evidence="2">The sequence shown here is derived from an EMBL/GenBank/DDBJ whole genome shotgun (WGS) entry which is preliminary data.</text>
</comment>
<keyword evidence="3" id="KW-1185">Reference proteome</keyword>
<dbReference type="EMBL" id="CAUYUJ010000126">
    <property type="protein sequence ID" value="CAK0788855.1"/>
    <property type="molecule type" value="Genomic_DNA"/>
</dbReference>
<dbReference type="Proteomes" id="UP001189429">
    <property type="component" value="Unassembled WGS sequence"/>
</dbReference>
<name>A0ABN9PA73_9DINO</name>
<evidence type="ECO:0000313" key="2">
    <source>
        <dbReference type="EMBL" id="CAK0788855.1"/>
    </source>
</evidence>
<gene>
    <name evidence="2" type="ORF">PCOR1329_LOCUS584</name>
</gene>